<dbReference type="PROSITE" id="PS50235">
    <property type="entry name" value="USP_3"/>
    <property type="match status" value="1"/>
</dbReference>
<dbReference type="EC" id="3.4.19.12" evidence="6"/>
<evidence type="ECO:0000259" key="7">
    <source>
        <dbReference type="PROSITE" id="PS50053"/>
    </source>
</evidence>
<dbReference type="GO" id="GO:0043161">
    <property type="term" value="P:proteasome-mediated ubiquitin-dependent protein catabolic process"/>
    <property type="evidence" value="ECO:0007669"/>
    <property type="project" value="InterPro"/>
</dbReference>
<dbReference type="Pfam" id="PF00443">
    <property type="entry name" value="UCH"/>
    <property type="match status" value="1"/>
</dbReference>
<dbReference type="InterPro" id="IPR044635">
    <property type="entry name" value="UBP14-like"/>
</dbReference>
<dbReference type="GO" id="GO:0061136">
    <property type="term" value="P:regulation of proteasomal protein catabolic process"/>
    <property type="evidence" value="ECO:0007669"/>
    <property type="project" value="TreeGrafter"/>
</dbReference>
<dbReference type="SMART" id="SM00213">
    <property type="entry name" value="UBQ"/>
    <property type="match status" value="1"/>
</dbReference>
<dbReference type="Proteomes" id="UP000095009">
    <property type="component" value="Unassembled WGS sequence"/>
</dbReference>
<organism evidence="9 10">
    <name type="scientific">Nadsonia fulvescens var. elongata DSM 6958</name>
    <dbReference type="NCBI Taxonomy" id="857566"/>
    <lineage>
        <taxon>Eukaryota</taxon>
        <taxon>Fungi</taxon>
        <taxon>Dikarya</taxon>
        <taxon>Ascomycota</taxon>
        <taxon>Saccharomycotina</taxon>
        <taxon>Dipodascomycetes</taxon>
        <taxon>Dipodascales</taxon>
        <taxon>Dipodascales incertae sedis</taxon>
        <taxon>Nadsonia</taxon>
    </lineage>
</organism>
<dbReference type="STRING" id="857566.A0A1E3PPG5"/>
<dbReference type="GO" id="GO:0004843">
    <property type="term" value="F:cysteine-type deubiquitinase activity"/>
    <property type="evidence" value="ECO:0007669"/>
    <property type="project" value="UniProtKB-UniRule"/>
</dbReference>
<dbReference type="CDD" id="cd02657">
    <property type="entry name" value="Peptidase_C19A"/>
    <property type="match status" value="1"/>
</dbReference>
<dbReference type="InterPro" id="IPR038765">
    <property type="entry name" value="Papain-like_cys_pep_sf"/>
</dbReference>
<dbReference type="PANTHER" id="PTHR43982:SF1">
    <property type="entry name" value="UBIQUITIN CARBOXYL-TERMINAL HYDROLASE 14"/>
    <property type="match status" value="1"/>
</dbReference>
<dbReference type="GO" id="GO:0070628">
    <property type="term" value="F:proteasome binding"/>
    <property type="evidence" value="ECO:0007669"/>
    <property type="project" value="TreeGrafter"/>
</dbReference>
<keyword evidence="5 6" id="KW-0788">Thiol protease</keyword>
<protein>
    <recommendedName>
        <fullName evidence="6">Ubiquitin carboxyl-terminal hydrolase</fullName>
        <ecNumber evidence="6">3.4.19.12</ecNumber>
    </recommendedName>
</protein>
<evidence type="ECO:0000256" key="2">
    <source>
        <dbReference type="ARBA" id="ARBA00022670"/>
    </source>
</evidence>
<dbReference type="PROSITE" id="PS50053">
    <property type="entry name" value="UBIQUITIN_2"/>
    <property type="match status" value="1"/>
</dbReference>
<dbReference type="InterPro" id="IPR001394">
    <property type="entry name" value="Peptidase_C19_UCH"/>
</dbReference>
<accession>A0A1E3PPG5</accession>
<evidence type="ECO:0000256" key="3">
    <source>
        <dbReference type="ARBA" id="ARBA00022786"/>
    </source>
</evidence>
<evidence type="ECO:0000256" key="6">
    <source>
        <dbReference type="RuleBase" id="RU366025"/>
    </source>
</evidence>
<dbReference type="InterPro" id="IPR029071">
    <property type="entry name" value="Ubiquitin-like_domsf"/>
</dbReference>
<keyword evidence="4 6" id="KW-0378">Hydrolase</keyword>
<evidence type="ECO:0000313" key="10">
    <source>
        <dbReference type="Proteomes" id="UP000095009"/>
    </source>
</evidence>
<evidence type="ECO:0000256" key="1">
    <source>
        <dbReference type="ARBA" id="ARBA00000707"/>
    </source>
</evidence>
<dbReference type="SUPFAM" id="SSF54001">
    <property type="entry name" value="Cysteine proteinases"/>
    <property type="match status" value="1"/>
</dbReference>
<reference evidence="9 10" key="1">
    <citation type="journal article" date="2016" name="Proc. Natl. Acad. Sci. U.S.A.">
        <title>Comparative genomics of biotechnologically important yeasts.</title>
        <authorList>
            <person name="Riley R."/>
            <person name="Haridas S."/>
            <person name="Wolfe K.H."/>
            <person name="Lopes M.R."/>
            <person name="Hittinger C.T."/>
            <person name="Goeker M."/>
            <person name="Salamov A.A."/>
            <person name="Wisecaver J.H."/>
            <person name="Long T.M."/>
            <person name="Calvey C.H."/>
            <person name="Aerts A.L."/>
            <person name="Barry K.W."/>
            <person name="Choi C."/>
            <person name="Clum A."/>
            <person name="Coughlan A.Y."/>
            <person name="Deshpande S."/>
            <person name="Douglass A.P."/>
            <person name="Hanson S.J."/>
            <person name="Klenk H.-P."/>
            <person name="LaButti K.M."/>
            <person name="Lapidus A."/>
            <person name="Lindquist E.A."/>
            <person name="Lipzen A.M."/>
            <person name="Meier-Kolthoff J.P."/>
            <person name="Ohm R.A."/>
            <person name="Otillar R.P."/>
            <person name="Pangilinan J.L."/>
            <person name="Peng Y."/>
            <person name="Rokas A."/>
            <person name="Rosa C.A."/>
            <person name="Scheuner C."/>
            <person name="Sibirny A.A."/>
            <person name="Slot J.C."/>
            <person name="Stielow J.B."/>
            <person name="Sun H."/>
            <person name="Kurtzman C.P."/>
            <person name="Blackwell M."/>
            <person name="Grigoriev I.V."/>
            <person name="Jeffries T.W."/>
        </authorList>
    </citation>
    <scope>NUCLEOTIDE SEQUENCE [LARGE SCALE GENOMIC DNA]</scope>
    <source>
        <strain evidence="9 10">DSM 6958</strain>
    </source>
</reference>
<dbReference type="PROSITE" id="PS00972">
    <property type="entry name" value="USP_1"/>
    <property type="match status" value="1"/>
</dbReference>
<dbReference type="SUPFAM" id="SSF54236">
    <property type="entry name" value="Ubiquitin-like"/>
    <property type="match status" value="1"/>
</dbReference>
<comment type="similarity">
    <text evidence="6">Belongs to the peptidase C19 family.</text>
</comment>
<dbReference type="InterPro" id="IPR028889">
    <property type="entry name" value="USP"/>
</dbReference>
<proteinExistence type="inferred from homology"/>
<dbReference type="Gene3D" id="3.10.20.90">
    <property type="entry name" value="Phosphatidylinositol 3-kinase Catalytic Subunit, Chain A, domain 1"/>
    <property type="match status" value="1"/>
</dbReference>
<keyword evidence="10" id="KW-1185">Reference proteome</keyword>
<evidence type="ECO:0000259" key="8">
    <source>
        <dbReference type="PROSITE" id="PS50235"/>
    </source>
</evidence>
<evidence type="ECO:0000313" key="9">
    <source>
        <dbReference type="EMBL" id="ODQ67124.1"/>
    </source>
</evidence>
<comment type="catalytic activity">
    <reaction evidence="1 6">
        <text>Thiol-dependent hydrolysis of ester, thioester, amide, peptide and isopeptide bonds formed by the C-terminal Gly of ubiquitin (a 76-residue protein attached to proteins as an intracellular targeting signal).</text>
        <dbReference type="EC" id="3.4.19.12"/>
    </reaction>
</comment>
<sequence>MSTIPVVVKHSGKKYDVELNIAEPGLVFKMQLYSLTGVAPERQKILAKGGQLKDDTDMSTLNLKPGHVFMLIGSAGALPAAPATQTNFIEDMSDRQIAETAMIPAGLANLGNTCYLNSTVQALKNVPELMISLKSYKGQASSSGMDLTTSLKEVFNGMNQTAAAYSPYVFLTSLRSIFPQFAERSNEGFYKQQDAEEAWSQILSALRPKLMHHNGDLFIDKFFGGKFETTLQCDEAPEEEPKKSVEDFLKLSCHITKETNFLRDGLLNGVNEKIEKTSELLGRNAQYTLTKRISRLPKYLTVQYVRFYWRRDIQKKAKILRKVAFPFELDVTELCTEELKKDVIPVREKIREIKKEQEEAIRSAKRARVQNSSANDADDDQSIISTEKLKEYKQAYESVIPEKLKDDGSNPSALYELAAIVSHQGASADSGHYQCFAKNDKEGGKWWRFNDDKVSIVDQAKIETLAGGGESDSALILLYRAVEI</sequence>
<name>A0A1E3PPG5_9ASCO</name>
<keyword evidence="3 6" id="KW-0833">Ubl conjugation pathway</keyword>
<dbReference type="AlphaFoldDB" id="A0A1E3PPG5"/>
<feature type="domain" description="Ubiquitin-like" evidence="7">
    <location>
        <begin position="4"/>
        <end position="72"/>
    </location>
</feature>
<dbReference type="PANTHER" id="PTHR43982">
    <property type="entry name" value="UBIQUITIN CARBOXYL-TERMINAL HYDROLASE"/>
    <property type="match status" value="1"/>
</dbReference>
<evidence type="ECO:0000256" key="4">
    <source>
        <dbReference type="ARBA" id="ARBA00022801"/>
    </source>
</evidence>
<gene>
    <name evidence="9" type="ORF">NADFUDRAFT_49566</name>
</gene>
<dbReference type="Pfam" id="PF00240">
    <property type="entry name" value="ubiquitin"/>
    <property type="match status" value="1"/>
</dbReference>
<dbReference type="PROSITE" id="PS00973">
    <property type="entry name" value="USP_2"/>
    <property type="match status" value="1"/>
</dbReference>
<keyword evidence="2 6" id="KW-0645">Protease</keyword>
<dbReference type="GO" id="GO:0016579">
    <property type="term" value="P:protein deubiquitination"/>
    <property type="evidence" value="ECO:0007669"/>
    <property type="project" value="InterPro"/>
</dbReference>
<dbReference type="InterPro" id="IPR000626">
    <property type="entry name" value="Ubiquitin-like_dom"/>
</dbReference>
<dbReference type="OrthoDB" id="333239at2759"/>
<dbReference type="EMBL" id="KV454407">
    <property type="protein sequence ID" value="ODQ67124.1"/>
    <property type="molecule type" value="Genomic_DNA"/>
</dbReference>
<dbReference type="InterPro" id="IPR018200">
    <property type="entry name" value="USP_CS"/>
</dbReference>
<feature type="domain" description="USP" evidence="8">
    <location>
        <begin position="105"/>
        <end position="482"/>
    </location>
</feature>
<dbReference type="Gene3D" id="3.90.70.10">
    <property type="entry name" value="Cysteine proteinases"/>
    <property type="match status" value="1"/>
</dbReference>
<evidence type="ECO:0000256" key="5">
    <source>
        <dbReference type="ARBA" id="ARBA00022807"/>
    </source>
</evidence>
<dbReference type="CDD" id="cd16104">
    <property type="entry name" value="Ubl_USP14_like"/>
    <property type="match status" value="1"/>
</dbReference>